<dbReference type="Proteomes" id="UP001634393">
    <property type="component" value="Unassembled WGS sequence"/>
</dbReference>
<accession>A0ABD3USW4</accession>
<feature type="compositionally biased region" description="Basic residues" evidence="1">
    <location>
        <begin position="1003"/>
        <end position="1020"/>
    </location>
</feature>
<dbReference type="PANTHER" id="PTHR46444:SF9">
    <property type="entry name" value="DCD (DEVELOPMENT AND CELL DEATH) DOMAIN PROTEIN"/>
    <property type="match status" value="1"/>
</dbReference>
<proteinExistence type="predicted"/>
<sequence length="1029" mass="117086">MEYDKEDGADGDGSIPEFGAIFMANTHTMKECFRRNVFALPSSKAKFVKQVKPGMVLFLFEYEKRQLFGVFQASSDGAIDIVPHAFHYSGKHFPAQVCFTLIWRCKPLPEKEIRDAIRENYFSPKKFKFGLSEDQVHRLLSLFSSRKLINKLPHHLPRELDDEVANCEDRGVRGDDNFASNERTYMEPSILRDYQGNPLSKATEDDMVYNEDKVYPLAQGFLTDYHDGFLSKRRRVNYVNGFSVNNDSENKIYNDHGMSRSSCIGPTLNSLDEVRRSVDERRVLTVENENQAGKDLNSVNSNQYSVGPLEADYDRAMQRNRLFSEYNSDNGFGRAFADEHGDKPLNKNRHASDDCVHCKYNVLDIVKPVFCGHKNLNLPAQAREITDDHQCLMNMKSKNNRYHVDKQSCPDCIISEQFHDLRHKVSKPNFGTCPMAGFLSENQARQLDCDCRATRDECIPSADGRFRKSDGVENFEDIHTFVNPVVSTEYSSFSKPNQDMSSSVDKCLPERELPWLNIAQDFVPSRDAPYIPELPKVTHRCSISSAVDRDSCLVQENHPFHGSLGKSPYFVEHENKILSTNTSNKHSSLLHETTSSFLDSDLFMHRAPNTSVPPVDYRDSLFSKFSLPYVPSIGRGIIDGEKGLLFSNPSRPSKNYFALGGQEDVASDHVIEHVPCKHKDSTEAKDSTIGVYHPQRELSSYDNQHIKFSNLKEQQGISEAPHSDSNTRRISVFTRLTSAKDVQGGKEINDAHFNFYDHYMDASADEVMEMLPLRKLKKVRVVEQPKHNESVLFDISHIIVENKKLEDAYVAIEEDTYEAPIETRVVDFKRRSEKRKSFISYAAPGNNIVIPHREVESPTKILKRRKLVRPVFGKIESGVEGTRSYQNLQNLEIANSTCGGELLKDIAGLTEPSNNLEEQKDLIDCEGHEVSNEGLQMNSRLEALLKEVTQDKCASLQTSNNVVSKETDATVTSANLEESTTSERLKLGDICEKNPREENNLKMLKKKKKKKRKNQSRRTRKIEGKECSQ</sequence>
<dbReference type="PANTHER" id="PTHR46444">
    <property type="entry name" value="DCD (DEVELOPMENT AND CELL DEATH) DOMAIN PROTEIN-RELATED"/>
    <property type="match status" value="1"/>
</dbReference>
<evidence type="ECO:0000259" key="2">
    <source>
        <dbReference type="PROSITE" id="PS51222"/>
    </source>
</evidence>
<dbReference type="InterPro" id="IPR013989">
    <property type="entry name" value="Dev_and_cell_death_domain"/>
</dbReference>
<protein>
    <recommendedName>
        <fullName evidence="2">DCD domain-containing protein</fullName>
    </recommendedName>
</protein>
<dbReference type="SMART" id="SM00767">
    <property type="entry name" value="DCD"/>
    <property type="match status" value="1"/>
</dbReference>
<dbReference type="EMBL" id="JBJXBP010000001">
    <property type="protein sequence ID" value="KAL3851588.1"/>
    <property type="molecule type" value="Genomic_DNA"/>
</dbReference>
<evidence type="ECO:0000313" key="4">
    <source>
        <dbReference type="Proteomes" id="UP001634393"/>
    </source>
</evidence>
<comment type="caution">
    <text evidence="3">The sequence shown here is derived from an EMBL/GenBank/DDBJ whole genome shotgun (WGS) entry which is preliminary data.</text>
</comment>
<feature type="domain" description="DCD" evidence="2">
    <location>
        <begin position="15"/>
        <end position="145"/>
    </location>
</feature>
<feature type="region of interest" description="Disordered" evidence="1">
    <location>
        <begin position="994"/>
        <end position="1029"/>
    </location>
</feature>
<gene>
    <name evidence="3" type="ORF">ACJIZ3_013470</name>
</gene>
<organism evidence="3 4">
    <name type="scientific">Penstemon smallii</name>
    <dbReference type="NCBI Taxonomy" id="265156"/>
    <lineage>
        <taxon>Eukaryota</taxon>
        <taxon>Viridiplantae</taxon>
        <taxon>Streptophyta</taxon>
        <taxon>Embryophyta</taxon>
        <taxon>Tracheophyta</taxon>
        <taxon>Spermatophyta</taxon>
        <taxon>Magnoliopsida</taxon>
        <taxon>eudicotyledons</taxon>
        <taxon>Gunneridae</taxon>
        <taxon>Pentapetalae</taxon>
        <taxon>asterids</taxon>
        <taxon>lamiids</taxon>
        <taxon>Lamiales</taxon>
        <taxon>Plantaginaceae</taxon>
        <taxon>Cheloneae</taxon>
        <taxon>Penstemon</taxon>
    </lineage>
</organism>
<dbReference type="Pfam" id="PF10539">
    <property type="entry name" value="Dev_Cell_Death"/>
    <property type="match status" value="1"/>
</dbReference>
<name>A0ABD3USW4_9LAMI</name>
<dbReference type="PROSITE" id="PS51222">
    <property type="entry name" value="DCD"/>
    <property type="match status" value="1"/>
</dbReference>
<keyword evidence="4" id="KW-1185">Reference proteome</keyword>
<reference evidence="3 4" key="1">
    <citation type="submission" date="2024-12" db="EMBL/GenBank/DDBJ databases">
        <title>The unique morphological basis and parallel evolutionary history of personate flowers in Penstemon.</title>
        <authorList>
            <person name="Depatie T.H."/>
            <person name="Wessinger C.A."/>
        </authorList>
    </citation>
    <scope>NUCLEOTIDE SEQUENCE [LARGE SCALE GENOMIC DNA]</scope>
    <source>
        <strain evidence="3">WTNN_2</strain>
        <tissue evidence="3">Leaf</tissue>
    </source>
</reference>
<dbReference type="AlphaFoldDB" id="A0ABD3USW4"/>
<evidence type="ECO:0000313" key="3">
    <source>
        <dbReference type="EMBL" id="KAL3851588.1"/>
    </source>
</evidence>
<evidence type="ECO:0000256" key="1">
    <source>
        <dbReference type="SAM" id="MobiDB-lite"/>
    </source>
</evidence>